<evidence type="ECO:0000256" key="3">
    <source>
        <dbReference type="ARBA" id="ARBA00014042"/>
    </source>
</evidence>
<dbReference type="Pfam" id="PF02361">
    <property type="entry name" value="CbiQ"/>
    <property type="match status" value="1"/>
</dbReference>
<name>A0AAX2EK95_9BACI</name>
<comment type="caution">
    <text evidence="10">The sequence shown here is derived from an EMBL/GenBank/DDBJ whole genome shotgun (WGS) entry which is preliminary data.</text>
</comment>
<keyword evidence="8 9" id="KW-0472">Membrane</keyword>
<proteinExistence type="inferred from homology"/>
<keyword evidence="6 9" id="KW-0812">Transmembrane</keyword>
<evidence type="ECO:0000256" key="5">
    <source>
        <dbReference type="ARBA" id="ARBA00022475"/>
    </source>
</evidence>
<comment type="subcellular location">
    <subcellularLocation>
        <location evidence="1 9">Cell membrane</location>
        <topology evidence="1 9">Multi-pass membrane protein</topology>
    </subcellularLocation>
</comment>
<dbReference type="InterPro" id="IPR003339">
    <property type="entry name" value="ABC/ECF_trnsptr_transmembrane"/>
</dbReference>
<evidence type="ECO:0000256" key="8">
    <source>
        <dbReference type="ARBA" id="ARBA00023136"/>
    </source>
</evidence>
<sequence>MTGSLSSWQIWQVINMNNLLIVGQYVPTNSIVHRMDPRIKMLIIFFYVIFIFFANNIVSYALFTVFAVGGTLLTKVPWRFIAKGLTPVWFLIVFTFILHLFVTKEGTVLVNVFGLPIYSGALEQGAVISLRFFLLILLTSLLTLTTTPIEITDGVESLLGPLRRFKFPVHELALMMSISLRFIPTLLQETEKISNAQASRGVDFRTGPFRERVRAVIPLLVPLFVSAFKRAEELAMAMEARGYRGGEGRTKLRELQVMKRDVAALVIFIIVVAAALITRDYS</sequence>
<feature type="transmembrane region" description="Helical" evidence="9">
    <location>
        <begin position="88"/>
        <end position="118"/>
    </location>
</feature>
<dbReference type="Proteomes" id="UP000199735">
    <property type="component" value="Unassembled WGS sequence"/>
</dbReference>
<feature type="transmembrane region" description="Helical" evidence="9">
    <location>
        <begin position="262"/>
        <end position="279"/>
    </location>
</feature>
<evidence type="ECO:0000256" key="7">
    <source>
        <dbReference type="ARBA" id="ARBA00022989"/>
    </source>
</evidence>
<dbReference type="AlphaFoldDB" id="A0AAX2EK95"/>
<comment type="subunit">
    <text evidence="9">Forms a stable energy-coupling factor (ECF) transporter complex composed of 2 membrane-embedded substrate-binding proteins (S component), 2 ATP-binding proteins (A component) and 2 transmembrane proteins (T component).</text>
</comment>
<dbReference type="GO" id="GO:0005886">
    <property type="term" value="C:plasma membrane"/>
    <property type="evidence" value="ECO:0007669"/>
    <property type="project" value="UniProtKB-SubCell"/>
</dbReference>
<dbReference type="InterPro" id="IPR024919">
    <property type="entry name" value="EcfT"/>
</dbReference>
<dbReference type="PANTHER" id="PTHR33514">
    <property type="entry name" value="PROTEIN ABCI12, CHLOROPLASTIC"/>
    <property type="match status" value="1"/>
</dbReference>
<dbReference type="HAMAP" id="MF_01461">
    <property type="entry name" value="EcfT"/>
    <property type="match status" value="1"/>
</dbReference>
<organism evidence="10 11">
    <name type="scientific">Terribacillus saccharophilus</name>
    <dbReference type="NCBI Taxonomy" id="361277"/>
    <lineage>
        <taxon>Bacteria</taxon>
        <taxon>Bacillati</taxon>
        <taxon>Bacillota</taxon>
        <taxon>Bacilli</taxon>
        <taxon>Bacillales</taxon>
        <taxon>Bacillaceae</taxon>
        <taxon>Terribacillus</taxon>
    </lineage>
</organism>
<evidence type="ECO:0000256" key="9">
    <source>
        <dbReference type="HAMAP-Rule" id="MF_01461"/>
    </source>
</evidence>
<evidence type="ECO:0000256" key="4">
    <source>
        <dbReference type="ARBA" id="ARBA00022448"/>
    </source>
</evidence>
<accession>A0AAX2EK95</accession>
<comment type="similarity">
    <text evidence="2 9">Belongs to the energy-coupling factor EcfT family.</text>
</comment>
<comment type="function">
    <text evidence="9">Transmembrane (T) component of an energy-coupling factor (ECF) ABC-transporter complex. Unlike classic ABC transporters this ECF transporter provides the energy necessary to transport a number of different substrates.</text>
</comment>
<dbReference type="EMBL" id="FOCD01000008">
    <property type="protein sequence ID" value="SEO16903.1"/>
    <property type="molecule type" value="Genomic_DNA"/>
</dbReference>
<feature type="transmembrane region" description="Helical" evidence="9">
    <location>
        <begin position="44"/>
        <end position="68"/>
    </location>
</feature>
<evidence type="ECO:0000256" key="1">
    <source>
        <dbReference type="ARBA" id="ARBA00004651"/>
    </source>
</evidence>
<reference evidence="10 11" key="1">
    <citation type="submission" date="2016-10" db="EMBL/GenBank/DDBJ databases">
        <authorList>
            <person name="Varghese N."/>
            <person name="Submissions S."/>
        </authorList>
    </citation>
    <scope>NUCLEOTIDE SEQUENCE [LARGE SCALE GENOMIC DNA]</scope>
    <source>
        <strain evidence="10 11">DSM 21619</strain>
    </source>
</reference>
<protein>
    <recommendedName>
        <fullName evidence="3 9">Energy-coupling factor transporter transmembrane protein EcfT</fullName>
        <shortName evidence="9">ECF transporter T component EcfT</shortName>
    </recommendedName>
</protein>
<gene>
    <name evidence="9" type="primary">ecfT</name>
    <name evidence="10" type="ORF">SAMN04489762_3628</name>
</gene>
<evidence type="ECO:0000256" key="6">
    <source>
        <dbReference type="ARBA" id="ARBA00022692"/>
    </source>
</evidence>
<keyword evidence="5 9" id="KW-1003">Cell membrane</keyword>
<dbReference type="CDD" id="cd16914">
    <property type="entry name" value="EcfT"/>
    <property type="match status" value="1"/>
</dbReference>
<comment type="caution">
    <text evidence="9">Lacks conserved residue(s) required for the propagation of feature annotation.</text>
</comment>
<keyword evidence="7 9" id="KW-1133">Transmembrane helix</keyword>
<dbReference type="GO" id="GO:0022857">
    <property type="term" value="F:transmembrane transporter activity"/>
    <property type="evidence" value="ECO:0007669"/>
    <property type="project" value="UniProtKB-UniRule"/>
</dbReference>
<keyword evidence="4 9" id="KW-0813">Transport</keyword>
<evidence type="ECO:0000313" key="10">
    <source>
        <dbReference type="EMBL" id="SEO16903.1"/>
    </source>
</evidence>
<evidence type="ECO:0000256" key="2">
    <source>
        <dbReference type="ARBA" id="ARBA00005660"/>
    </source>
</evidence>
<dbReference type="PANTHER" id="PTHR33514:SF13">
    <property type="entry name" value="PROTEIN ABCI12, CHLOROPLASTIC"/>
    <property type="match status" value="1"/>
</dbReference>
<evidence type="ECO:0000313" key="11">
    <source>
        <dbReference type="Proteomes" id="UP000199735"/>
    </source>
</evidence>